<dbReference type="CDD" id="cd04897">
    <property type="entry name" value="ACT_ACR_3"/>
    <property type="match status" value="1"/>
</dbReference>
<keyword evidence="1 2" id="KW-0677">Repeat</keyword>
<organism evidence="4 5">
    <name type="scientific">Parasponia andersonii</name>
    <name type="common">Sponia andersonii</name>
    <dbReference type="NCBI Taxonomy" id="3476"/>
    <lineage>
        <taxon>Eukaryota</taxon>
        <taxon>Viridiplantae</taxon>
        <taxon>Streptophyta</taxon>
        <taxon>Embryophyta</taxon>
        <taxon>Tracheophyta</taxon>
        <taxon>Spermatophyta</taxon>
        <taxon>Magnoliopsida</taxon>
        <taxon>eudicotyledons</taxon>
        <taxon>Gunneridae</taxon>
        <taxon>Pentapetalae</taxon>
        <taxon>rosids</taxon>
        <taxon>fabids</taxon>
        <taxon>Rosales</taxon>
        <taxon>Cannabaceae</taxon>
        <taxon>Parasponia</taxon>
    </lineage>
</organism>
<feature type="domain" description="ACT" evidence="3">
    <location>
        <begin position="331"/>
        <end position="411"/>
    </location>
</feature>
<protein>
    <recommendedName>
        <fullName evidence="2">ACT domain-containing protein ACR</fullName>
    </recommendedName>
    <alternativeName>
        <fullName evidence="2">Protein ACT DOMAIN REPEATS</fullName>
    </alternativeName>
</protein>
<evidence type="ECO:0000313" key="4">
    <source>
        <dbReference type="EMBL" id="PON77236.1"/>
    </source>
</evidence>
<dbReference type="Pfam" id="PF01842">
    <property type="entry name" value="ACT"/>
    <property type="match status" value="3"/>
</dbReference>
<evidence type="ECO:0000259" key="3">
    <source>
        <dbReference type="PROSITE" id="PS51671"/>
    </source>
</evidence>
<name>A0A2P5DVA9_PARAD</name>
<dbReference type="InterPro" id="IPR045865">
    <property type="entry name" value="ACT-like_dom_sf"/>
</dbReference>
<evidence type="ECO:0000256" key="2">
    <source>
        <dbReference type="RuleBase" id="RU369043"/>
    </source>
</evidence>
<dbReference type="PANTHER" id="PTHR31096">
    <property type="entry name" value="ACT DOMAIN-CONTAINING PROTEIN ACR4-RELATED"/>
    <property type="match status" value="1"/>
</dbReference>
<feature type="domain" description="ACT" evidence="3">
    <location>
        <begin position="29"/>
        <end position="108"/>
    </location>
</feature>
<dbReference type="Proteomes" id="UP000237105">
    <property type="component" value="Unassembled WGS sequence"/>
</dbReference>
<dbReference type="OrthoDB" id="2019938at2759"/>
<dbReference type="Gene3D" id="3.30.70.260">
    <property type="match status" value="1"/>
</dbReference>
<dbReference type="PROSITE" id="PS51671">
    <property type="entry name" value="ACT"/>
    <property type="match status" value="3"/>
</dbReference>
<dbReference type="EMBL" id="JXTB01000014">
    <property type="protein sequence ID" value="PON77236.1"/>
    <property type="molecule type" value="Genomic_DNA"/>
</dbReference>
<dbReference type="AlphaFoldDB" id="A0A2P5DVA9"/>
<reference evidence="5" key="1">
    <citation type="submission" date="2016-06" db="EMBL/GenBank/DDBJ databases">
        <title>Parallel loss of symbiosis genes in relatives of nitrogen-fixing non-legume Parasponia.</title>
        <authorList>
            <person name="Van Velzen R."/>
            <person name="Holmer R."/>
            <person name="Bu F."/>
            <person name="Rutten L."/>
            <person name="Van Zeijl A."/>
            <person name="Liu W."/>
            <person name="Santuari L."/>
            <person name="Cao Q."/>
            <person name="Sharma T."/>
            <person name="Shen D."/>
            <person name="Roswanjaya Y."/>
            <person name="Wardhani T."/>
            <person name="Kalhor M.S."/>
            <person name="Jansen J."/>
            <person name="Van den Hoogen J."/>
            <person name="Gungor B."/>
            <person name="Hartog M."/>
            <person name="Hontelez J."/>
            <person name="Verver J."/>
            <person name="Yang W.-C."/>
            <person name="Schijlen E."/>
            <person name="Repin R."/>
            <person name="Schilthuizen M."/>
            <person name="Schranz E."/>
            <person name="Heidstra R."/>
            <person name="Miyata K."/>
            <person name="Fedorova E."/>
            <person name="Kohlen W."/>
            <person name="Bisseling T."/>
            <person name="Smit S."/>
            <person name="Geurts R."/>
        </authorList>
    </citation>
    <scope>NUCLEOTIDE SEQUENCE [LARGE SCALE GENOMIC DNA]</scope>
    <source>
        <strain evidence="5">cv. WU1-14</strain>
    </source>
</reference>
<sequence length="436" mass="49429">MEDEYTRLVWRMNSTRVVINNHSCEHATVIEIISLNRHGILLDVVQVLTDLNLNITKAYVSSDGDWLMDVFDVTDCDGNKIRDERVLKYIQKTLETDICFLKSMKCSVELKPITDHTSIELTGTDRPGFLSEISAILTDLKCNVVSAEFWTHNARAAAVIHITDQSTGYAIEDPKRLSQIKGLLSNVLKNENDLRTPNITVSSSSDSIQTQRRLHQMMFEDRDFEKHDGVKGDSTITRSHACMLDCNDRDYAVVTLRSKDRPYLLFDTLCSLTDMEYMVFHGTLITGGMEAYQEYYIRHVDGLPIGSEAERERVILCLEAAIKRRSTEGVELEVCTKDRFGLLSDVTRIFRENGLCIRRAEISTKCGKAKDTFLVTDVLGKPLEQKIVDLVRVQIGQTTIKVKDHVLGLSPKKPQESARSFLFGNFLKGRGAYKVF</sequence>
<dbReference type="CDD" id="cd04925">
    <property type="entry name" value="ACT_ACR_2"/>
    <property type="match status" value="1"/>
</dbReference>
<feature type="domain" description="ACT" evidence="3">
    <location>
        <begin position="118"/>
        <end position="195"/>
    </location>
</feature>
<accession>A0A2P5DVA9</accession>
<keyword evidence="5" id="KW-1185">Reference proteome</keyword>
<dbReference type="SUPFAM" id="SSF55021">
    <property type="entry name" value="ACT-like"/>
    <property type="match status" value="3"/>
</dbReference>
<dbReference type="InterPro" id="IPR040217">
    <property type="entry name" value="ACR1-12"/>
</dbReference>
<dbReference type="STRING" id="3476.A0A2P5DVA9"/>
<evidence type="ECO:0000313" key="5">
    <source>
        <dbReference type="Proteomes" id="UP000237105"/>
    </source>
</evidence>
<comment type="function">
    <text evidence="2">Binds amino acids.</text>
</comment>
<proteinExistence type="predicted"/>
<dbReference type="GO" id="GO:0016597">
    <property type="term" value="F:amino acid binding"/>
    <property type="evidence" value="ECO:0007669"/>
    <property type="project" value="UniProtKB-UniRule"/>
</dbReference>
<dbReference type="PANTHER" id="PTHR31096:SF40">
    <property type="entry name" value="ACT DOMAIN-CONTAINING PROTEIN ACR"/>
    <property type="match status" value="1"/>
</dbReference>
<evidence type="ECO:0000256" key="1">
    <source>
        <dbReference type="ARBA" id="ARBA00022737"/>
    </source>
</evidence>
<comment type="caution">
    <text evidence="4">The sequence shown here is derived from an EMBL/GenBank/DDBJ whole genome shotgun (WGS) entry which is preliminary data.</text>
</comment>
<gene>
    <name evidence="4" type="ORF">PanWU01x14_028550</name>
</gene>
<dbReference type="InterPro" id="IPR002912">
    <property type="entry name" value="ACT_dom"/>
</dbReference>